<keyword evidence="5 15" id="KW-1003">Cell membrane</keyword>
<evidence type="ECO:0000256" key="6">
    <source>
        <dbReference type="ARBA" id="ARBA00022519"/>
    </source>
</evidence>
<keyword evidence="7 15" id="KW-0808">Transferase</keyword>
<comment type="subcellular location">
    <subcellularLocation>
        <location evidence="1 15">Cell inner membrane</location>
        <topology evidence="1 15">Peripheral membrane protein</topology>
        <orientation evidence="1 15">Cytoplasmic side</orientation>
    </subcellularLocation>
</comment>
<dbReference type="EMBL" id="QFWX01000007">
    <property type="protein sequence ID" value="PXX89314.1"/>
    <property type="molecule type" value="Genomic_DNA"/>
</dbReference>
<evidence type="ECO:0000313" key="16">
    <source>
        <dbReference type="EMBL" id="PXX89314.1"/>
    </source>
</evidence>
<dbReference type="NCBIfam" id="NF002475">
    <property type="entry name" value="PRK01723.1"/>
    <property type="match status" value="1"/>
</dbReference>
<keyword evidence="8 15" id="KW-0547">Nucleotide-binding</keyword>
<evidence type="ECO:0000256" key="1">
    <source>
        <dbReference type="ARBA" id="ARBA00004515"/>
    </source>
</evidence>
<name>A0A2V3ZHP2_9GAMM</name>
<protein>
    <recommendedName>
        <fullName evidence="13 15">3-deoxy-D-manno-octulosonic acid kinase</fullName>
        <shortName evidence="15">Kdo kinase</shortName>
        <ecNumber evidence="4 15">2.7.1.166</ecNumber>
    </recommendedName>
</protein>
<evidence type="ECO:0000256" key="13">
    <source>
        <dbReference type="ARBA" id="ARBA00029511"/>
    </source>
</evidence>
<evidence type="ECO:0000256" key="9">
    <source>
        <dbReference type="ARBA" id="ARBA00022777"/>
    </source>
</evidence>
<keyword evidence="9 15" id="KW-0418">Kinase</keyword>
<dbReference type="Proteomes" id="UP000253987">
    <property type="component" value="Unassembled WGS sequence"/>
</dbReference>
<feature type="active site" evidence="15">
    <location>
        <position position="169"/>
    </location>
</feature>
<dbReference type="GO" id="GO:0016773">
    <property type="term" value="F:phosphotransferase activity, alcohol group as acceptor"/>
    <property type="evidence" value="ECO:0007669"/>
    <property type="project" value="UniProtKB-UniRule"/>
</dbReference>
<proteinExistence type="inferred from homology"/>
<comment type="function">
    <text evidence="15">Catalyzes the ATP-dependent phosphorylation of the 3-deoxy-D-manno-octulosonic acid (Kdo) residue in Kdo-lipid IV(A) at the 4-OH position.</text>
</comment>
<evidence type="ECO:0000256" key="10">
    <source>
        <dbReference type="ARBA" id="ARBA00022840"/>
    </source>
</evidence>
<comment type="caution">
    <text evidence="16">The sequence shown here is derived from an EMBL/GenBank/DDBJ whole genome shotgun (WGS) entry which is preliminary data.</text>
</comment>
<evidence type="ECO:0000256" key="4">
    <source>
        <dbReference type="ARBA" id="ARBA00011988"/>
    </source>
</evidence>
<sequence length="240" mass="27085">MNAQSDDGNGGGATRLLVTPGCADRITPEWCCPAYWGNDARPVDAGGRGGAWFAATPVGELVLRQYLRGGLMSKISRSNYLFTGYDRSRSFCEFRLLEKMIDFGLPVPQPVAAVARRHHWLFYEAAILIRRIQGARPLPEVKPLESSSLWREIGRVIRRFHDSGLNHADLNCDNILIASGQVYLIDFDKCRLLETAAPDAPWKRDNLSRLWRSVQKRCHNLSDRVREELWSALLEGYQGA</sequence>
<dbReference type="InterPro" id="IPR011009">
    <property type="entry name" value="Kinase-like_dom_sf"/>
</dbReference>
<dbReference type="InterPro" id="IPR022826">
    <property type="entry name" value="KDO_kinase"/>
</dbReference>
<dbReference type="GO" id="GO:0009244">
    <property type="term" value="P:lipopolysaccharide core region biosynthetic process"/>
    <property type="evidence" value="ECO:0007669"/>
    <property type="project" value="UniProtKB-UniRule"/>
</dbReference>
<comment type="similarity">
    <text evidence="3 15">Belongs to the protein kinase superfamily. KdkA/RfaP family.</text>
</comment>
<dbReference type="SUPFAM" id="SSF56112">
    <property type="entry name" value="Protein kinase-like (PK-like)"/>
    <property type="match status" value="1"/>
</dbReference>
<evidence type="ECO:0000313" key="17">
    <source>
        <dbReference type="Proteomes" id="UP000253987"/>
    </source>
</evidence>
<reference evidence="17" key="1">
    <citation type="submission" date="2018-05" db="EMBL/GenBank/DDBJ databases">
        <authorList>
            <person name="Lu D."/>
        </authorList>
    </citation>
    <scope>NUCLEOTIDE SEQUENCE [LARGE SCALE GENOMIC DNA]</scope>
    <source>
        <strain evidence="17">F01</strain>
    </source>
</reference>
<evidence type="ECO:0000256" key="2">
    <source>
        <dbReference type="ARBA" id="ARBA00004713"/>
    </source>
</evidence>
<comment type="pathway">
    <text evidence="2 15">Bacterial outer membrane biogenesis; LPS core biosynthesis.</text>
</comment>
<comment type="catalytic activity">
    <reaction evidence="14 15">
        <text>an alpha-Kdo-(2-&gt;6)-lipid IVA + ATP = a 4-O-phospho-alpha-Kdo-(2-&gt;6)-lipid IVA + ADP + H(+)</text>
        <dbReference type="Rhea" id="RHEA:74271"/>
        <dbReference type="ChEBI" id="CHEBI:15378"/>
        <dbReference type="ChEBI" id="CHEBI:30616"/>
        <dbReference type="ChEBI" id="CHEBI:176428"/>
        <dbReference type="ChEBI" id="CHEBI:193140"/>
        <dbReference type="ChEBI" id="CHEBI:456216"/>
        <dbReference type="EC" id="2.7.1.166"/>
    </reaction>
</comment>
<evidence type="ECO:0000256" key="5">
    <source>
        <dbReference type="ARBA" id="ARBA00022475"/>
    </source>
</evidence>
<reference evidence="16 17" key="2">
    <citation type="submission" date="2018-06" db="EMBL/GenBank/DDBJ databases">
        <title>Marinobactersediminissp. nov, a moderately halophilic bacterium isolated from marine solar saltern.</title>
        <authorList>
            <person name="Zhang Y."/>
        </authorList>
    </citation>
    <scope>NUCLEOTIDE SEQUENCE [LARGE SCALE GENOMIC DNA]</scope>
    <source>
        <strain evidence="16 17">F01</strain>
    </source>
</reference>
<keyword evidence="12 15" id="KW-0472">Membrane</keyword>
<evidence type="ECO:0000256" key="3">
    <source>
        <dbReference type="ARBA" id="ARBA00010327"/>
    </source>
</evidence>
<dbReference type="HAMAP" id="MF_00521">
    <property type="entry name" value="KDO_kinase"/>
    <property type="match status" value="1"/>
</dbReference>
<evidence type="ECO:0000256" key="7">
    <source>
        <dbReference type="ARBA" id="ARBA00022679"/>
    </source>
</evidence>
<keyword evidence="11 15" id="KW-0448">Lipopolysaccharide biosynthesis</keyword>
<evidence type="ECO:0000256" key="14">
    <source>
        <dbReference type="ARBA" id="ARBA00034417"/>
    </source>
</evidence>
<evidence type="ECO:0000256" key="15">
    <source>
        <dbReference type="HAMAP-Rule" id="MF_00521"/>
    </source>
</evidence>
<keyword evidence="10 15" id="KW-0067">ATP-binding</keyword>
<gene>
    <name evidence="15" type="primary">kdkA</name>
    <name evidence="16" type="ORF">DIT71_15545</name>
</gene>
<dbReference type="GO" id="GO:0016301">
    <property type="term" value="F:kinase activity"/>
    <property type="evidence" value="ECO:0007669"/>
    <property type="project" value="UniProtKB-KW"/>
</dbReference>
<organism evidence="16 17">
    <name type="scientific">Marinobacter vulgaris</name>
    <dbReference type="NCBI Taxonomy" id="1928331"/>
    <lineage>
        <taxon>Bacteria</taxon>
        <taxon>Pseudomonadati</taxon>
        <taxon>Pseudomonadota</taxon>
        <taxon>Gammaproteobacteria</taxon>
        <taxon>Pseudomonadales</taxon>
        <taxon>Marinobacteraceae</taxon>
        <taxon>Marinobacter</taxon>
    </lineage>
</organism>
<accession>A0A2V3ZHP2</accession>
<dbReference type="OrthoDB" id="6854449at2"/>
<keyword evidence="17" id="KW-1185">Reference proteome</keyword>
<evidence type="ECO:0000256" key="8">
    <source>
        <dbReference type="ARBA" id="ARBA00022741"/>
    </source>
</evidence>
<dbReference type="EC" id="2.7.1.166" evidence="4 15"/>
<dbReference type="UniPathway" id="UPA00958"/>
<dbReference type="Gene3D" id="1.10.510.10">
    <property type="entry name" value="Transferase(Phosphotransferase) domain 1"/>
    <property type="match status" value="1"/>
</dbReference>
<dbReference type="Pfam" id="PF06293">
    <property type="entry name" value="Kdo"/>
    <property type="match status" value="1"/>
</dbReference>
<keyword evidence="6 15" id="KW-0997">Cell inner membrane</keyword>
<dbReference type="GO" id="GO:0005524">
    <property type="term" value="F:ATP binding"/>
    <property type="evidence" value="ECO:0007669"/>
    <property type="project" value="UniProtKB-UniRule"/>
</dbReference>
<evidence type="ECO:0000256" key="11">
    <source>
        <dbReference type="ARBA" id="ARBA00022985"/>
    </source>
</evidence>
<dbReference type="GO" id="GO:0005886">
    <property type="term" value="C:plasma membrane"/>
    <property type="evidence" value="ECO:0007669"/>
    <property type="project" value="UniProtKB-SubCell"/>
</dbReference>
<evidence type="ECO:0000256" key="12">
    <source>
        <dbReference type="ARBA" id="ARBA00023136"/>
    </source>
</evidence>
<dbReference type="AlphaFoldDB" id="A0A2V3ZHP2"/>
<dbReference type="RefSeq" id="WP_114614147.1">
    <property type="nucleotide sequence ID" value="NZ_VMBE01000007.1"/>
</dbReference>